<evidence type="ECO:0000313" key="2">
    <source>
        <dbReference type="Proteomes" id="UP001062846"/>
    </source>
</evidence>
<gene>
    <name evidence="1" type="ORF">RHMOL_Rhmol11G0243500</name>
</gene>
<dbReference type="Proteomes" id="UP001062846">
    <property type="component" value="Chromosome 11"/>
</dbReference>
<organism evidence="1 2">
    <name type="scientific">Rhododendron molle</name>
    <name type="common">Chinese azalea</name>
    <name type="synonym">Azalea mollis</name>
    <dbReference type="NCBI Taxonomy" id="49168"/>
    <lineage>
        <taxon>Eukaryota</taxon>
        <taxon>Viridiplantae</taxon>
        <taxon>Streptophyta</taxon>
        <taxon>Embryophyta</taxon>
        <taxon>Tracheophyta</taxon>
        <taxon>Spermatophyta</taxon>
        <taxon>Magnoliopsida</taxon>
        <taxon>eudicotyledons</taxon>
        <taxon>Gunneridae</taxon>
        <taxon>Pentapetalae</taxon>
        <taxon>asterids</taxon>
        <taxon>Ericales</taxon>
        <taxon>Ericaceae</taxon>
        <taxon>Ericoideae</taxon>
        <taxon>Rhodoreae</taxon>
        <taxon>Rhododendron</taxon>
    </lineage>
</organism>
<dbReference type="EMBL" id="CM046398">
    <property type="protein sequence ID" value="KAI8532811.1"/>
    <property type="molecule type" value="Genomic_DNA"/>
</dbReference>
<keyword evidence="2" id="KW-1185">Reference proteome</keyword>
<reference evidence="1" key="1">
    <citation type="submission" date="2022-02" db="EMBL/GenBank/DDBJ databases">
        <title>Plant Genome Project.</title>
        <authorList>
            <person name="Zhang R.-G."/>
        </authorList>
    </citation>
    <scope>NUCLEOTIDE SEQUENCE</scope>
    <source>
        <strain evidence="1">AT1</strain>
    </source>
</reference>
<proteinExistence type="predicted"/>
<comment type="caution">
    <text evidence="1">The sequence shown here is derived from an EMBL/GenBank/DDBJ whole genome shotgun (WGS) entry which is preliminary data.</text>
</comment>
<sequence>MNEEKEKSDPEIENVEEEVWAKLSMDLQMSIMQCIPPNGRDYRNIRVVCRSWKVMAPPLRWISGSAAIEYPWLVSFQKEKGVYDFYDPTSDLTYHMSTESTSYLAILASYKGWLLLSEGPQSIYMLEPFTKMRIDLPEMPQQFNLVGGHWFGVNPISGRYRVNKIFRHSPKQLMILEFNSKMTSCGCLSVNNKSFTPSWNNLIFCDGSLFGLDQNGKFGILATAVVPPLAEAGFDDSWLEPRVEERDGYWVLKEKFRGEINPSEKVKIEKEPMKLFVENGVEELANMSLEEIDKSKLTKDDIDIRLKWLGLFHRRKHQYGRFMMRLKLPNGVTTRAQTRYLASVIRQYGKEGCADVTTRQNWQIRGVVWMFSWEGDVYKKGIPCDDELVNVVVDILVNCLETVTREREEEEEL</sequence>
<accession>A0ACC0LVS0</accession>
<name>A0ACC0LVS0_RHOML</name>
<protein>
    <submittedName>
        <fullName evidence="1">Uncharacterized protein</fullName>
    </submittedName>
</protein>
<evidence type="ECO:0000313" key="1">
    <source>
        <dbReference type="EMBL" id="KAI8532811.1"/>
    </source>
</evidence>